<organism evidence="1">
    <name type="scientific">marine sediment metagenome</name>
    <dbReference type="NCBI Taxonomy" id="412755"/>
    <lineage>
        <taxon>unclassified sequences</taxon>
        <taxon>metagenomes</taxon>
        <taxon>ecological metagenomes</taxon>
    </lineage>
</organism>
<dbReference type="AlphaFoldDB" id="A0A0F9F9Z6"/>
<protein>
    <submittedName>
        <fullName evidence="1">Uncharacterized protein</fullName>
    </submittedName>
</protein>
<proteinExistence type="predicted"/>
<sequence>MDQKLSDFKEDLECLCKQYMDKVNVIIGRTEVNGKKQIVIIIEDYEKIHGVK</sequence>
<name>A0A0F9F9Z6_9ZZZZ</name>
<accession>A0A0F9F9Z6</accession>
<evidence type="ECO:0000313" key="1">
    <source>
        <dbReference type="EMBL" id="KKL83078.1"/>
    </source>
</evidence>
<comment type="caution">
    <text evidence="1">The sequence shown here is derived from an EMBL/GenBank/DDBJ whole genome shotgun (WGS) entry which is preliminary data.</text>
</comment>
<gene>
    <name evidence="1" type="ORF">LCGC14_1978360</name>
</gene>
<dbReference type="EMBL" id="LAZR01022088">
    <property type="protein sequence ID" value="KKL83078.1"/>
    <property type="molecule type" value="Genomic_DNA"/>
</dbReference>
<reference evidence="1" key="1">
    <citation type="journal article" date="2015" name="Nature">
        <title>Complex archaea that bridge the gap between prokaryotes and eukaryotes.</title>
        <authorList>
            <person name="Spang A."/>
            <person name="Saw J.H."/>
            <person name="Jorgensen S.L."/>
            <person name="Zaremba-Niedzwiedzka K."/>
            <person name="Martijn J."/>
            <person name="Lind A.E."/>
            <person name="van Eijk R."/>
            <person name="Schleper C."/>
            <person name="Guy L."/>
            <person name="Ettema T.J."/>
        </authorList>
    </citation>
    <scope>NUCLEOTIDE SEQUENCE</scope>
</reference>